<proteinExistence type="predicted"/>
<keyword evidence="2" id="KW-1185">Reference proteome</keyword>
<evidence type="ECO:0000313" key="1">
    <source>
        <dbReference type="EMBL" id="GMM53301.1"/>
    </source>
</evidence>
<dbReference type="EMBL" id="BTGC01000008">
    <property type="protein sequence ID" value="GMM53301.1"/>
    <property type="molecule type" value="Genomic_DNA"/>
</dbReference>
<dbReference type="SUPFAM" id="SSF53335">
    <property type="entry name" value="S-adenosyl-L-methionine-dependent methyltransferases"/>
    <property type="match status" value="1"/>
</dbReference>
<dbReference type="AlphaFoldDB" id="A0AAV5RQ89"/>
<dbReference type="Pfam" id="PF10294">
    <property type="entry name" value="Methyltransf_16"/>
    <property type="match status" value="1"/>
</dbReference>
<dbReference type="Gene3D" id="3.40.50.150">
    <property type="entry name" value="Vaccinia Virus protein VP39"/>
    <property type="match status" value="1"/>
</dbReference>
<evidence type="ECO:0000313" key="2">
    <source>
        <dbReference type="Proteomes" id="UP001362899"/>
    </source>
</evidence>
<protein>
    <submittedName>
        <fullName evidence="1">Protein-lysine N-methyltransferase</fullName>
    </submittedName>
</protein>
<reference evidence="1 2" key="1">
    <citation type="journal article" date="2023" name="Elife">
        <title>Identification of key yeast species and microbe-microbe interactions impacting larval growth of Drosophila in the wild.</title>
        <authorList>
            <person name="Mure A."/>
            <person name="Sugiura Y."/>
            <person name="Maeda R."/>
            <person name="Honda K."/>
            <person name="Sakurai N."/>
            <person name="Takahashi Y."/>
            <person name="Watada M."/>
            <person name="Katoh T."/>
            <person name="Gotoh A."/>
            <person name="Gotoh Y."/>
            <person name="Taniguchi I."/>
            <person name="Nakamura K."/>
            <person name="Hayashi T."/>
            <person name="Katayama T."/>
            <person name="Uemura T."/>
            <person name="Hattori Y."/>
        </authorList>
    </citation>
    <scope>NUCLEOTIDE SEQUENCE [LARGE SCALE GENOMIC DNA]</scope>
    <source>
        <strain evidence="1 2">SB-73</strain>
    </source>
</reference>
<dbReference type="Proteomes" id="UP001362899">
    <property type="component" value="Unassembled WGS sequence"/>
</dbReference>
<accession>A0AAV5RQ89</accession>
<gene>
    <name evidence="1" type="ORF">DASB73_042640</name>
</gene>
<dbReference type="GO" id="GO:0005737">
    <property type="term" value="C:cytoplasm"/>
    <property type="evidence" value="ECO:0007669"/>
    <property type="project" value="TreeGrafter"/>
</dbReference>
<dbReference type="InterPro" id="IPR029063">
    <property type="entry name" value="SAM-dependent_MTases_sf"/>
</dbReference>
<name>A0AAV5RQ89_STABA</name>
<comment type="caution">
    <text evidence="1">The sequence shown here is derived from an EMBL/GenBank/DDBJ whole genome shotgun (WGS) entry which is preliminary data.</text>
</comment>
<dbReference type="InterPro" id="IPR019410">
    <property type="entry name" value="Methyltransf_16"/>
</dbReference>
<dbReference type="PANTHER" id="PTHR14614">
    <property type="entry name" value="HEPATOCELLULAR CARCINOMA-ASSOCIATED ANTIGEN"/>
    <property type="match status" value="1"/>
</dbReference>
<dbReference type="GO" id="GO:0008757">
    <property type="term" value="F:S-adenosylmethionine-dependent methyltransferase activity"/>
    <property type="evidence" value="ECO:0007669"/>
    <property type="project" value="UniProtKB-ARBA"/>
</dbReference>
<organism evidence="1 2">
    <name type="scientific">Starmerella bacillaris</name>
    <name type="common">Yeast</name>
    <name type="synonym">Candida zemplinina</name>
    <dbReference type="NCBI Taxonomy" id="1247836"/>
    <lineage>
        <taxon>Eukaryota</taxon>
        <taxon>Fungi</taxon>
        <taxon>Dikarya</taxon>
        <taxon>Ascomycota</taxon>
        <taxon>Saccharomycotina</taxon>
        <taxon>Dipodascomycetes</taxon>
        <taxon>Dipodascales</taxon>
        <taxon>Trichomonascaceae</taxon>
        <taxon>Starmerella</taxon>
    </lineage>
</organism>
<dbReference type="PANTHER" id="PTHR14614:SF130">
    <property type="entry name" value="PROTEIN-LYSINE N-METHYLTRANSFERASE EEF2KMT"/>
    <property type="match status" value="1"/>
</dbReference>
<sequence>MVSIDKAVKQCPHILTIKSTFPLFYAEKQQQEISSYIRDTSPVYAAQFLKAFITDLEANDIEVTSDIWEAFFEIKELVRGSDDSVPYKVEYTLSNSTVVEIYENRAIMVNKGDTGHRTWESSLALAELICNMNDCNPSESIGCVIELGSGTGLVSMTLAKLQLAAKIYCTDGSMNVVNELQRTIDRCGLQDIVIPSQLLWEDLKQAEKLPKGADIFAGDILYGLCENYKTILDLLIFLEPRRAILSNPIRNAKSYEYFKTLCAEMGINAKIIKTLSGASIDDTDFMVVVSIPPIPIEIIELEFPLFKGA</sequence>